<protein>
    <submittedName>
        <fullName evidence="1">Hydrolase</fullName>
    </submittedName>
</protein>
<organism evidence="1 2">
    <name type="scientific">Bacillus lumedeiriae</name>
    <dbReference type="NCBI Taxonomy" id="3058829"/>
    <lineage>
        <taxon>Bacteria</taxon>
        <taxon>Bacillati</taxon>
        <taxon>Bacillota</taxon>
        <taxon>Bacilli</taxon>
        <taxon>Bacillales</taxon>
        <taxon>Bacillaceae</taxon>
        <taxon>Bacillus</taxon>
    </lineage>
</organism>
<sequence length="113" mass="13069">MNEVKRAYAVDPAAKEILPADEGKGHFIIQATAQEAAFIKKIFEESYSAEIDTYVRSHIPYLDYSHDKENDRYDQSLIVLYSLIHKLGDEKTKRHIASMGILNKHRLNDEKDF</sequence>
<dbReference type="GO" id="GO:0016787">
    <property type="term" value="F:hydrolase activity"/>
    <property type="evidence" value="ECO:0007669"/>
    <property type="project" value="UniProtKB-KW"/>
</dbReference>
<gene>
    <name evidence="1" type="ORF">QYG89_08150</name>
</gene>
<accession>A0ABW8I8Y3</accession>
<keyword evidence="2" id="KW-1185">Reference proteome</keyword>
<proteinExistence type="predicted"/>
<evidence type="ECO:0000313" key="2">
    <source>
        <dbReference type="Proteomes" id="UP001619911"/>
    </source>
</evidence>
<dbReference type="Proteomes" id="UP001619911">
    <property type="component" value="Unassembled WGS sequence"/>
</dbReference>
<name>A0ABW8I8Y3_9BACI</name>
<keyword evidence="1" id="KW-0378">Hydrolase</keyword>
<dbReference type="EMBL" id="JAUIYO010000004">
    <property type="protein sequence ID" value="MFK2825650.1"/>
    <property type="molecule type" value="Genomic_DNA"/>
</dbReference>
<comment type="caution">
    <text evidence="1">The sequence shown here is derived from an EMBL/GenBank/DDBJ whole genome shotgun (WGS) entry which is preliminary data.</text>
</comment>
<dbReference type="RefSeq" id="WP_404316438.1">
    <property type="nucleotide sequence ID" value="NZ_JAUIYO010000004.1"/>
</dbReference>
<evidence type="ECO:0000313" key="1">
    <source>
        <dbReference type="EMBL" id="MFK2825650.1"/>
    </source>
</evidence>
<reference evidence="1 2" key="1">
    <citation type="submission" date="2023-07" db="EMBL/GenBank/DDBJ databases">
        <title>Bacillus lucianemedeirus sp. nov, a new species isolated from an immunobiological production facility.</title>
        <authorList>
            <person name="Costa L.V."/>
            <person name="Miranda R.V.S.L."/>
            <person name="Brandao M.L.L."/>
            <person name="Reis C.M.F."/>
            <person name="Frazao A.M."/>
            <person name="Cruz F.V."/>
            <person name="Baio P.V.P."/>
            <person name="Veras J.F.C."/>
            <person name="Ramos J.N."/>
            <person name="Vieira V."/>
        </authorList>
    </citation>
    <scope>NUCLEOTIDE SEQUENCE [LARGE SCALE GENOMIC DNA]</scope>
    <source>
        <strain evidence="1 2">B190/17</strain>
    </source>
</reference>